<feature type="domain" description="Mammalian cell entry C-terminal" evidence="3">
    <location>
        <begin position="122"/>
        <end position="286"/>
    </location>
</feature>
<comment type="caution">
    <text evidence="4">The sequence shown here is derived from an EMBL/GenBank/DDBJ whole genome shotgun (WGS) entry which is preliminary data.</text>
</comment>
<dbReference type="Pfam" id="PF11887">
    <property type="entry name" value="Mce4_CUP1"/>
    <property type="match status" value="1"/>
</dbReference>
<keyword evidence="5" id="KW-1185">Reference proteome</keyword>
<evidence type="ECO:0000259" key="2">
    <source>
        <dbReference type="Pfam" id="PF02470"/>
    </source>
</evidence>
<evidence type="ECO:0000313" key="4">
    <source>
        <dbReference type="EMBL" id="MFD2464897.1"/>
    </source>
</evidence>
<dbReference type="InterPro" id="IPR005693">
    <property type="entry name" value="Mce"/>
</dbReference>
<organism evidence="4 5">
    <name type="scientific">Amycolatopsis samaneae</name>
    <dbReference type="NCBI Taxonomy" id="664691"/>
    <lineage>
        <taxon>Bacteria</taxon>
        <taxon>Bacillati</taxon>
        <taxon>Actinomycetota</taxon>
        <taxon>Actinomycetes</taxon>
        <taxon>Pseudonocardiales</taxon>
        <taxon>Pseudonocardiaceae</taxon>
        <taxon>Amycolatopsis</taxon>
    </lineage>
</organism>
<dbReference type="InterPro" id="IPR052336">
    <property type="entry name" value="MlaD_Phospholipid_Transporter"/>
</dbReference>
<gene>
    <name evidence="4" type="ORF">ACFSYJ_40205</name>
</gene>
<dbReference type="Proteomes" id="UP001597419">
    <property type="component" value="Unassembled WGS sequence"/>
</dbReference>
<dbReference type="InterPro" id="IPR024516">
    <property type="entry name" value="Mce_C"/>
</dbReference>
<dbReference type="PANTHER" id="PTHR33371">
    <property type="entry name" value="INTERMEMBRANE PHOSPHOLIPID TRANSPORT SYSTEM BINDING PROTEIN MLAD-RELATED"/>
    <property type="match status" value="1"/>
</dbReference>
<dbReference type="Pfam" id="PF02470">
    <property type="entry name" value="MlaD"/>
    <property type="match status" value="1"/>
</dbReference>
<proteinExistence type="predicted"/>
<dbReference type="InterPro" id="IPR003399">
    <property type="entry name" value="Mce/MlaD"/>
</dbReference>
<evidence type="ECO:0000259" key="3">
    <source>
        <dbReference type="Pfam" id="PF11887"/>
    </source>
</evidence>
<dbReference type="RefSeq" id="WP_345399544.1">
    <property type="nucleotide sequence ID" value="NZ_BAABHG010000010.1"/>
</dbReference>
<dbReference type="NCBIfam" id="TIGR00996">
    <property type="entry name" value="Mtu_fam_mce"/>
    <property type="match status" value="1"/>
</dbReference>
<feature type="region of interest" description="Disordered" evidence="1">
    <location>
        <begin position="349"/>
        <end position="390"/>
    </location>
</feature>
<name>A0ABW5GWK5_9PSEU</name>
<feature type="compositionally biased region" description="Low complexity" evidence="1">
    <location>
        <begin position="375"/>
        <end position="390"/>
    </location>
</feature>
<dbReference type="EMBL" id="JBHUKU010000028">
    <property type="protein sequence ID" value="MFD2464897.1"/>
    <property type="molecule type" value="Genomic_DNA"/>
</dbReference>
<sequence length="412" mass="43262">MPLRRVRIQIFVFALIAVVGIGYAGWRFAGLDRLFGHRGYLVTVQLERGGGLFPGADVTYRGVGVGRVTGLTLTAAGVDARLDISPDAPRIPASAKAVVSNRSAIGEQYLDLRPESGGEPFLADGARIRQQDTTLPPRAERLLADSDALLTSIPTDALRTVVDELDKAFAGNGPAIQRLVDTTNAFLPAATEHLPQTTSLLADGRTVTHTQRDLAEPITSFSTDVRTLAGQLKTSDPDLRKLINVAPPLARQAVDILRRSGSDLSVVLANLLTTADVVKTRVDGLEQALVLYPYVPVVGKALFPGDGTAHLGLVLNFFDPMACTKGYEATKARPGSDVRAEPPNQQAYCAEPPGSPTGVRGAQNAPYGGKPREVAAPARTTARPGTPAPLPGLLDAAGVDLTGLGALLGLPG</sequence>
<dbReference type="PANTHER" id="PTHR33371:SF16">
    <property type="entry name" value="MCE-FAMILY PROTEIN MCE3F"/>
    <property type="match status" value="1"/>
</dbReference>
<feature type="domain" description="Mce/MlaD" evidence="2">
    <location>
        <begin position="38"/>
        <end position="114"/>
    </location>
</feature>
<evidence type="ECO:0000256" key="1">
    <source>
        <dbReference type="SAM" id="MobiDB-lite"/>
    </source>
</evidence>
<protein>
    <submittedName>
        <fullName evidence="4">MlaD family protein</fullName>
    </submittedName>
</protein>
<evidence type="ECO:0000313" key="5">
    <source>
        <dbReference type="Proteomes" id="UP001597419"/>
    </source>
</evidence>
<reference evidence="5" key="1">
    <citation type="journal article" date="2019" name="Int. J. Syst. Evol. Microbiol.">
        <title>The Global Catalogue of Microorganisms (GCM) 10K type strain sequencing project: providing services to taxonomists for standard genome sequencing and annotation.</title>
        <authorList>
            <consortium name="The Broad Institute Genomics Platform"/>
            <consortium name="The Broad Institute Genome Sequencing Center for Infectious Disease"/>
            <person name="Wu L."/>
            <person name="Ma J."/>
        </authorList>
    </citation>
    <scope>NUCLEOTIDE SEQUENCE [LARGE SCALE GENOMIC DNA]</scope>
    <source>
        <strain evidence="5">CGMCC 4.7643</strain>
    </source>
</reference>
<accession>A0ABW5GWK5</accession>